<dbReference type="SUPFAM" id="SSF52540">
    <property type="entry name" value="P-loop containing nucleoside triphosphate hydrolases"/>
    <property type="match status" value="1"/>
</dbReference>
<dbReference type="PRINTS" id="PR00038">
    <property type="entry name" value="HTHLUXR"/>
</dbReference>
<dbReference type="Proteomes" id="UP000269289">
    <property type="component" value="Unassembled WGS sequence"/>
</dbReference>
<protein>
    <recommendedName>
        <fullName evidence="4">HTH luxR-type domain-containing protein</fullName>
    </recommendedName>
</protein>
<name>A0A3M2JAW4_9CELL</name>
<dbReference type="InterPro" id="IPR016032">
    <property type="entry name" value="Sig_transdc_resp-reg_C-effctor"/>
</dbReference>
<keyword evidence="3" id="KW-0804">Transcription</keyword>
<gene>
    <name evidence="5" type="ORF">EBM89_11035</name>
</gene>
<keyword evidence="6" id="KW-1185">Reference proteome</keyword>
<evidence type="ECO:0000256" key="1">
    <source>
        <dbReference type="ARBA" id="ARBA00023015"/>
    </source>
</evidence>
<keyword evidence="2" id="KW-0238">DNA-binding</keyword>
<dbReference type="AlphaFoldDB" id="A0A3M2JAW4"/>
<feature type="domain" description="HTH luxR-type" evidence="4">
    <location>
        <begin position="787"/>
        <end position="852"/>
    </location>
</feature>
<reference evidence="5 6" key="1">
    <citation type="submission" date="2018-10" db="EMBL/GenBank/DDBJ databases">
        <title>Isolation, diversity and antifungal activity of actinobacteria from wheat.</title>
        <authorList>
            <person name="Han C."/>
        </authorList>
    </citation>
    <scope>NUCLEOTIDE SEQUENCE [LARGE SCALE GENOMIC DNA]</scope>
    <source>
        <strain evidence="5 6">NEAU-YY56</strain>
    </source>
</reference>
<organism evidence="5 6">
    <name type="scientific">Cellulomonas triticagri</name>
    <dbReference type="NCBI Taxonomy" id="2483352"/>
    <lineage>
        <taxon>Bacteria</taxon>
        <taxon>Bacillati</taxon>
        <taxon>Actinomycetota</taxon>
        <taxon>Actinomycetes</taxon>
        <taxon>Micrococcales</taxon>
        <taxon>Cellulomonadaceae</taxon>
        <taxon>Cellulomonas</taxon>
    </lineage>
</organism>
<evidence type="ECO:0000256" key="3">
    <source>
        <dbReference type="ARBA" id="ARBA00023163"/>
    </source>
</evidence>
<dbReference type="SMART" id="SM00421">
    <property type="entry name" value="HTH_LUXR"/>
    <property type="match status" value="1"/>
</dbReference>
<dbReference type="Pfam" id="PF13604">
    <property type="entry name" value="AAA_30"/>
    <property type="match status" value="1"/>
</dbReference>
<sequence>MIPPRIWGPPPHGPVGREHAVARVVDLLRQGRCVSVVGQHGSGRTTVLDAVRDALEDAGRDVRLAPATWRWSRQWPSGTPLTAADREALLVQLDLGEVMDLGSAESDVVVVDDVERLTPRSAEVLGALARHAGVPVLLTRLPGSGPRSGAAFSASSAWVEVPLDPLPFEDLHHLLDQRLGGSLAAELTAQVLHESGGLPGLAIALLDAGLAHGSVRWTGSHWSGTAGWSRELRPLFDALLEPLSPEPRAAVAVLARTGGVPTDVAGRLLGEQAVSSLYEHGLLRTTATHDGTQVALDPPGLASHVLAQEHPRLVFDLGRAHERARADDDPRVRGLAERLVGSRPPAPPAPGGLPVDRRTTRHDLVVALDTWRASRHVRDAVRVLHLTSLDQDAEIIEAVLTQTEAPVGRPTFDEVELRSAAARWSIHRGTEPRTAAADLRSAPDAAPEVRATLRLVAYLLEAEFGSVPGDYEQVLTPSLVHPGFEGATARFVLAACHTLAGRYERAEQLLGTDRPGWPAWLDHGADLLLGLCALARGDVTAGVARGTEMRARGTASSSPSAWTGGTYVLALGLVAQGRLADARRHLLALLPTHRPWTDPLPVRQACHGTLVLLSAATAHDSLTSGLLGGAGAPARQSGVLPWGCPATVHAVRAYVDGEVEVALEALGRCAAGLRRRGLVLPGDAADLARALLGRDDDVDVPAGDGTRRLGGAYLEALLDSRTALRQHDPVGLHTAATRFAELGVLDEAARCHHLAADLFHRHGEPGRAARERAAAAAAHPRGARAPGALHQRVLSDREREIVDLVARGRTNPEIAAELFLSVRTIEGHIRQIRRKTGATDRAAIGRLGTRFA</sequence>
<dbReference type="GO" id="GO:0003677">
    <property type="term" value="F:DNA binding"/>
    <property type="evidence" value="ECO:0007669"/>
    <property type="project" value="UniProtKB-KW"/>
</dbReference>
<keyword evidence="1" id="KW-0805">Transcription regulation</keyword>
<evidence type="ECO:0000259" key="4">
    <source>
        <dbReference type="PROSITE" id="PS50043"/>
    </source>
</evidence>
<proteinExistence type="predicted"/>
<dbReference type="CDD" id="cd06170">
    <property type="entry name" value="LuxR_C_like"/>
    <property type="match status" value="1"/>
</dbReference>
<dbReference type="PROSITE" id="PS50043">
    <property type="entry name" value="HTH_LUXR_2"/>
    <property type="match status" value="1"/>
</dbReference>
<dbReference type="Pfam" id="PF00196">
    <property type="entry name" value="GerE"/>
    <property type="match status" value="1"/>
</dbReference>
<dbReference type="GO" id="GO:0006355">
    <property type="term" value="P:regulation of DNA-templated transcription"/>
    <property type="evidence" value="ECO:0007669"/>
    <property type="project" value="InterPro"/>
</dbReference>
<dbReference type="InterPro" id="IPR027417">
    <property type="entry name" value="P-loop_NTPase"/>
</dbReference>
<evidence type="ECO:0000313" key="6">
    <source>
        <dbReference type="Proteomes" id="UP000269289"/>
    </source>
</evidence>
<dbReference type="Gene3D" id="1.10.10.10">
    <property type="entry name" value="Winged helix-like DNA-binding domain superfamily/Winged helix DNA-binding domain"/>
    <property type="match status" value="1"/>
</dbReference>
<evidence type="ECO:0000313" key="5">
    <source>
        <dbReference type="EMBL" id="RMI09291.1"/>
    </source>
</evidence>
<dbReference type="InterPro" id="IPR036388">
    <property type="entry name" value="WH-like_DNA-bd_sf"/>
</dbReference>
<dbReference type="SUPFAM" id="SSF46894">
    <property type="entry name" value="C-terminal effector domain of the bipartite response regulators"/>
    <property type="match status" value="1"/>
</dbReference>
<dbReference type="PANTHER" id="PTHR44688:SF16">
    <property type="entry name" value="DNA-BINDING TRANSCRIPTIONAL ACTIVATOR DEVR_DOSR"/>
    <property type="match status" value="1"/>
</dbReference>
<dbReference type="PANTHER" id="PTHR44688">
    <property type="entry name" value="DNA-BINDING TRANSCRIPTIONAL ACTIVATOR DEVR_DOSR"/>
    <property type="match status" value="1"/>
</dbReference>
<dbReference type="EMBL" id="RFFI01000054">
    <property type="protein sequence ID" value="RMI09291.1"/>
    <property type="molecule type" value="Genomic_DNA"/>
</dbReference>
<accession>A0A3M2JAW4</accession>
<comment type="caution">
    <text evidence="5">The sequence shown here is derived from an EMBL/GenBank/DDBJ whole genome shotgun (WGS) entry which is preliminary data.</text>
</comment>
<dbReference type="InterPro" id="IPR000792">
    <property type="entry name" value="Tscrpt_reg_LuxR_C"/>
</dbReference>
<evidence type="ECO:0000256" key="2">
    <source>
        <dbReference type="ARBA" id="ARBA00023125"/>
    </source>
</evidence>